<protein>
    <recommendedName>
        <fullName evidence="1">Ig-like domain-containing protein</fullName>
    </recommendedName>
</protein>
<dbReference type="Proteomes" id="UP000821866">
    <property type="component" value="Chromosome 9"/>
</dbReference>
<dbReference type="Pfam" id="PF13895">
    <property type="entry name" value="Ig_2"/>
    <property type="match status" value="1"/>
</dbReference>
<accession>A0A9J6D4Z8</accession>
<dbReference type="SMART" id="SM00408">
    <property type="entry name" value="IGc2"/>
    <property type="match status" value="1"/>
</dbReference>
<dbReference type="AlphaFoldDB" id="A0A9J6D4Z8"/>
<dbReference type="InterPro" id="IPR013783">
    <property type="entry name" value="Ig-like_fold"/>
</dbReference>
<dbReference type="CDD" id="cd00096">
    <property type="entry name" value="Ig"/>
    <property type="match status" value="1"/>
</dbReference>
<dbReference type="EMBL" id="JABSTU010000011">
    <property type="protein sequence ID" value="KAH8009136.1"/>
    <property type="molecule type" value="Genomic_DNA"/>
</dbReference>
<comment type="caution">
    <text evidence="2">The sequence shown here is derived from an EMBL/GenBank/DDBJ whole genome shotgun (WGS) entry which is preliminary data.</text>
</comment>
<keyword evidence="3" id="KW-1185">Reference proteome</keyword>
<dbReference type="InterPro" id="IPR003598">
    <property type="entry name" value="Ig_sub2"/>
</dbReference>
<dbReference type="SUPFAM" id="SSF48726">
    <property type="entry name" value="Immunoglobulin"/>
    <property type="match status" value="1"/>
</dbReference>
<proteinExistence type="predicted"/>
<dbReference type="Gene3D" id="2.60.40.10">
    <property type="entry name" value="Immunoglobulins"/>
    <property type="match status" value="1"/>
</dbReference>
<evidence type="ECO:0000313" key="3">
    <source>
        <dbReference type="Proteomes" id="UP000821866"/>
    </source>
</evidence>
<reference evidence="2" key="1">
    <citation type="journal article" date="2020" name="Cell">
        <title>Large-Scale Comparative Analyses of Tick Genomes Elucidate Their Genetic Diversity and Vector Capacities.</title>
        <authorList>
            <consortium name="Tick Genome and Microbiome Consortium (TIGMIC)"/>
            <person name="Jia N."/>
            <person name="Wang J."/>
            <person name="Shi W."/>
            <person name="Du L."/>
            <person name="Sun Y."/>
            <person name="Zhan W."/>
            <person name="Jiang J.F."/>
            <person name="Wang Q."/>
            <person name="Zhang B."/>
            <person name="Ji P."/>
            <person name="Bell-Sakyi L."/>
            <person name="Cui X.M."/>
            <person name="Yuan T.T."/>
            <person name="Jiang B.G."/>
            <person name="Yang W.F."/>
            <person name="Lam T.T."/>
            <person name="Chang Q.C."/>
            <person name="Ding S.J."/>
            <person name="Wang X.J."/>
            <person name="Zhu J.G."/>
            <person name="Ruan X.D."/>
            <person name="Zhao L."/>
            <person name="Wei J.T."/>
            <person name="Ye R.Z."/>
            <person name="Que T.C."/>
            <person name="Du C.H."/>
            <person name="Zhou Y.H."/>
            <person name="Cheng J.X."/>
            <person name="Dai P.F."/>
            <person name="Guo W.B."/>
            <person name="Han X.H."/>
            <person name="Huang E.J."/>
            <person name="Li L.F."/>
            <person name="Wei W."/>
            <person name="Gao Y.C."/>
            <person name="Liu J.Z."/>
            <person name="Shao H.Z."/>
            <person name="Wang X."/>
            <person name="Wang C.C."/>
            <person name="Yang T.C."/>
            <person name="Huo Q.B."/>
            <person name="Li W."/>
            <person name="Chen H.Y."/>
            <person name="Chen S.E."/>
            <person name="Zhou L.G."/>
            <person name="Ni X.B."/>
            <person name="Tian J.H."/>
            <person name="Sheng Y."/>
            <person name="Liu T."/>
            <person name="Pan Y.S."/>
            <person name="Xia L.Y."/>
            <person name="Li J."/>
            <person name="Zhao F."/>
            <person name="Cao W.C."/>
        </authorList>
    </citation>
    <scope>NUCLEOTIDE SEQUENCE</scope>
    <source>
        <strain evidence="2">Rmic-2018</strain>
    </source>
</reference>
<dbReference type="InterPro" id="IPR036179">
    <property type="entry name" value="Ig-like_dom_sf"/>
</dbReference>
<evidence type="ECO:0000259" key="1">
    <source>
        <dbReference type="PROSITE" id="PS50835"/>
    </source>
</evidence>
<sequence>MRPHGYECPCQVASLVDKRLHGGCSSPYDEKLTLSCSRQDDSGSVFEWSKNGEPITQGHRVSTTGDTLTVKEPQEEDAGVYECRLRNSNITVPIQVREEKGRPNLDDGHDPMSPGAVFGLLY</sequence>
<name>A0A9J6D4Z8_RHIMP</name>
<feature type="domain" description="Ig-like" evidence="1">
    <location>
        <begin position="9"/>
        <end position="95"/>
    </location>
</feature>
<organism evidence="2 3">
    <name type="scientific">Rhipicephalus microplus</name>
    <name type="common">Cattle tick</name>
    <name type="synonym">Boophilus microplus</name>
    <dbReference type="NCBI Taxonomy" id="6941"/>
    <lineage>
        <taxon>Eukaryota</taxon>
        <taxon>Metazoa</taxon>
        <taxon>Ecdysozoa</taxon>
        <taxon>Arthropoda</taxon>
        <taxon>Chelicerata</taxon>
        <taxon>Arachnida</taxon>
        <taxon>Acari</taxon>
        <taxon>Parasitiformes</taxon>
        <taxon>Ixodida</taxon>
        <taxon>Ixodoidea</taxon>
        <taxon>Ixodidae</taxon>
        <taxon>Rhipicephalinae</taxon>
        <taxon>Rhipicephalus</taxon>
        <taxon>Boophilus</taxon>
    </lineage>
</organism>
<dbReference type="InterPro" id="IPR007110">
    <property type="entry name" value="Ig-like_dom"/>
</dbReference>
<evidence type="ECO:0000313" key="2">
    <source>
        <dbReference type="EMBL" id="KAH8009136.1"/>
    </source>
</evidence>
<gene>
    <name evidence="2" type="ORF">HPB51_010926</name>
</gene>
<reference evidence="2" key="2">
    <citation type="submission" date="2021-09" db="EMBL/GenBank/DDBJ databases">
        <authorList>
            <person name="Jia N."/>
            <person name="Wang J."/>
            <person name="Shi W."/>
            <person name="Du L."/>
            <person name="Sun Y."/>
            <person name="Zhan W."/>
            <person name="Jiang J."/>
            <person name="Wang Q."/>
            <person name="Zhang B."/>
            <person name="Ji P."/>
            <person name="Sakyi L.B."/>
            <person name="Cui X."/>
            <person name="Yuan T."/>
            <person name="Jiang B."/>
            <person name="Yang W."/>
            <person name="Lam T.T.-Y."/>
            <person name="Chang Q."/>
            <person name="Ding S."/>
            <person name="Wang X."/>
            <person name="Zhu J."/>
            <person name="Ruan X."/>
            <person name="Zhao L."/>
            <person name="Wei J."/>
            <person name="Que T."/>
            <person name="Du C."/>
            <person name="Cheng J."/>
            <person name="Dai P."/>
            <person name="Han X."/>
            <person name="Huang E."/>
            <person name="Gao Y."/>
            <person name="Liu J."/>
            <person name="Shao H."/>
            <person name="Ye R."/>
            <person name="Li L."/>
            <person name="Wei W."/>
            <person name="Wang X."/>
            <person name="Wang C."/>
            <person name="Huo Q."/>
            <person name="Li W."/>
            <person name="Guo W."/>
            <person name="Chen H."/>
            <person name="Chen S."/>
            <person name="Zhou L."/>
            <person name="Zhou L."/>
            <person name="Ni X."/>
            <person name="Tian J."/>
            <person name="Zhou Y."/>
            <person name="Sheng Y."/>
            <person name="Liu T."/>
            <person name="Pan Y."/>
            <person name="Xia L."/>
            <person name="Li J."/>
            <person name="Zhao F."/>
            <person name="Cao W."/>
        </authorList>
    </citation>
    <scope>NUCLEOTIDE SEQUENCE</scope>
    <source>
        <strain evidence="2">Rmic-2018</strain>
        <tissue evidence="2">Larvae</tissue>
    </source>
</reference>
<dbReference type="PROSITE" id="PS50835">
    <property type="entry name" value="IG_LIKE"/>
    <property type="match status" value="1"/>
</dbReference>